<dbReference type="GO" id="GO:0008239">
    <property type="term" value="F:dipeptidyl-peptidase activity"/>
    <property type="evidence" value="ECO:0007669"/>
    <property type="project" value="InterPro"/>
</dbReference>
<comment type="caution">
    <text evidence="3">The sequence shown here is derived from an EMBL/GenBank/DDBJ whole genome shotgun (WGS) entry which is preliminary data.</text>
</comment>
<evidence type="ECO:0000256" key="1">
    <source>
        <dbReference type="ARBA" id="ARBA00022801"/>
    </source>
</evidence>
<evidence type="ECO:0000259" key="2">
    <source>
        <dbReference type="SMART" id="SM00939"/>
    </source>
</evidence>
<dbReference type="NCBIfam" id="TIGR00976">
    <property type="entry name" value="CocE_NonD"/>
    <property type="match status" value="1"/>
</dbReference>
<dbReference type="OrthoDB" id="416441at2759"/>
<proteinExistence type="predicted"/>
<gene>
    <name evidence="3" type="ORF">KFE25_013720</name>
</gene>
<organism evidence="3 4">
    <name type="scientific">Diacronema lutheri</name>
    <name type="common">Unicellular marine alga</name>
    <name type="synonym">Monochrysis lutheri</name>
    <dbReference type="NCBI Taxonomy" id="2081491"/>
    <lineage>
        <taxon>Eukaryota</taxon>
        <taxon>Haptista</taxon>
        <taxon>Haptophyta</taxon>
        <taxon>Pavlovophyceae</taxon>
        <taxon>Pavlovales</taxon>
        <taxon>Pavlovaceae</taxon>
        <taxon>Diacronema</taxon>
    </lineage>
</organism>
<feature type="domain" description="Xaa-Pro dipeptidyl-peptidase C-terminal" evidence="2">
    <location>
        <begin position="330"/>
        <end position="557"/>
    </location>
</feature>
<protein>
    <recommendedName>
        <fullName evidence="2">Xaa-Pro dipeptidyl-peptidase C-terminal domain-containing protein</fullName>
    </recommendedName>
</protein>
<evidence type="ECO:0000313" key="3">
    <source>
        <dbReference type="EMBL" id="KAG8468637.1"/>
    </source>
</evidence>
<dbReference type="InterPro" id="IPR013736">
    <property type="entry name" value="Xaa-Pro_dipept_C"/>
</dbReference>
<dbReference type="EMBL" id="JAGTXO010000004">
    <property type="protein sequence ID" value="KAG8468637.1"/>
    <property type="molecule type" value="Genomic_DNA"/>
</dbReference>
<sequence length="577" mass="61530">MARPTVTSVAVPMRDGTRLAVDVTLPSAVGSFPVALNQTRYWRSYWVRGQDPRARALPISTHHPSVQQLLDAGFAVVCADVRGTGASHGTWQIPFSSAEASDAHDLVAWAERQPWSTGAVVSAGLSYEGTTSVLAGSCGRAAMRGAVARGFEWDLYADIVAPGGMLNRGFLKDWSESVLALDRGRVPQLFGFGTALFVRGVRPLDEDPRGEALERLVRARVVAGLADIWASALALSSADEPFGRSGESLAAISLCARPALRSASACAPLQVWASWFDGASARAALRMWEHVPALCEVVIGAWSHTGDDGCSFGRRGAPDPPLAQQVEMQLAFLRECVASNGARTRPRPRRVRYFMMAPREPRGGSWRETEQWPPARVAPSTLALRADGALDGALASARGDLGASLPPASADEQWRRWTPDARATTGRANRWHTQNAKPVALDGRARAARRMLVWTGVALRSALTVVGEPVLRLRLVASYARAPVFAYLELVDPSGGVWYAAEAIGVAAQDAGAPCELVLAFLPTAFTAPVGWRLQLGLAAADADTFPTNVPARSEWRVDCGLHGGVACAALALPVAL</sequence>
<dbReference type="Pfam" id="PF02129">
    <property type="entry name" value="Peptidase_S15"/>
    <property type="match status" value="1"/>
</dbReference>
<dbReference type="SUPFAM" id="SSF53474">
    <property type="entry name" value="alpha/beta-Hydrolases"/>
    <property type="match status" value="1"/>
</dbReference>
<accession>A0A8J6CBE6</accession>
<dbReference type="OMA" id="WSIRDDW"/>
<dbReference type="Pfam" id="PF08530">
    <property type="entry name" value="PepX_C"/>
    <property type="match status" value="1"/>
</dbReference>
<keyword evidence="1" id="KW-0378">Hydrolase</keyword>
<dbReference type="Gene3D" id="1.10.3020.10">
    <property type="entry name" value="alpha-amino acid ester hydrolase ( Helical cap domain)"/>
    <property type="match status" value="1"/>
</dbReference>
<reference evidence="3" key="1">
    <citation type="submission" date="2021-05" db="EMBL/GenBank/DDBJ databases">
        <title>The genome of the haptophyte Pavlova lutheri (Diacronema luteri, Pavlovales) - a model for lipid biosynthesis in eukaryotic algae.</title>
        <authorList>
            <person name="Hulatt C.J."/>
            <person name="Posewitz M.C."/>
        </authorList>
    </citation>
    <scope>NUCLEOTIDE SEQUENCE</scope>
    <source>
        <strain evidence="3">NIVA-4/92</strain>
    </source>
</reference>
<keyword evidence="4" id="KW-1185">Reference proteome</keyword>
<dbReference type="InterPro" id="IPR008979">
    <property type="entry name" value="Galactose-bd-like_sf"/>
</dbReference>
<dbReference type="SMART" id="SM00939">
    <property type="entry name" value="PepX_C"/>
    <property type="match status" value="1"/>
</dbReference>
<dbReference type="AlphaFoldDB" id="A0A8J6CBE6"/>
<dbReference type="InterPro" id="IPR000383">
    <property type="entry name" value="Xaa-Pro-like_dom"/>
</dbReference>
<dbReference type="Gene3D" id="3.40.50.1820">
    <property type="entry name" value="alpha/beta hydrolase"/>
    <property type="match status" value="1"/>
</dbReference>
<dbReference type="SUPFAM" id="SSF49785">
    <property type="entry name" value="Galactose-binding domain-like"/>
    <property type="match status" value="1"/>
</dbReference>
<dbReference type="Proteomes" id="UP000751190">
    <property type="component" value="Unassembled WGS sequence"/>
</dbReference>
<name>A0A8J6CBE6_DIALT</name>
<evidence type="ECO:0000313" key="4">
    <source>
        <dbReference type="Proteomes" id="UP000751190"/>
    </source>
</evidence>
<dbReference type="Gene3D" id="2.60.120.260">
    <property type="entry name" value="Galactose-binding domain-like"/>
    <property type="match status" value="1"/>
</dbReference>
<dbReference type="InterPro" id="IPR029058">
    <property type="entry name" value="AB_hydrolase_fold"/>
</dbReference>
<dbReference type="InterPro" id="IPR005674">
    <property type="entry name" value="CocE/Ser_esterase"/>
</dbReference>